<proteinExistence type="predicted"/>
<name>A0A0L0F714_9EUKA</name>
<dbReference type="RefSeq" id="XP_014146424.1">
    <property type="nucleotide sequence ID" value="XM_014290949.1"/>
</dbReference>
<organism evidence="2 3">
    <name type="scientific">Sphaeroforma arctica JP610</name>
    <dbReference type="NCBI Taxonomy" id="667725"/>
    <lineage>
        <taxon>Eukaryota</taxon>
        <taxon>Ichthyosporea</taxon>
        <taxon>Ichthyophonida</taxon>
        <taxon>Sphaeroforma</taxon>
    </lineage>
</organism>
<feature type="compositionally biased region" description="Basic and acidic residues" evidence="1">
    <location>
        <begin position="1"/>
        <end position="11"/>
    </location>
</feature>
<feature type="region of interest" description="Disordered" evidence="1">
    <location>
        <begin position="1"/>
        <end position="59"/>
    </location>
</feature>
<accession>A0A0L0F714</accession>
<evidence type="ECO:0000313" key="2">
    <source>
        <dbReference type="EMBL" id="KNC72522.1"/>
    </source>
</evidence>
<keyword evidence="3" id="KW-1185">Reference proteome</keyword>
<reference evidence="2 3" key="1">
    <citation type="submission" date="2011-02" db="EMBL/GenBank/DDBJ databases">
        <title>The Genome Sequence of Sphaeroforma arctica JP610.</title>
        <authorList>
            <consortium name="The Broad Institute Genome Sequencing Platform"/>
            <person name="Russ C."/>
            <person name="Cuomo C."/>
            <person name="Young S.K."/>
            <person name="Zeng Q."/>
            <person name="Gargeya S."/>
            <person name="Alvarado L."/>
            <person name="Berlin A."/>
            <person name="Chapman S.B."/>
            <person name="Chen Z."/>
            <person name="Freedman E."/>
            <person name="Gellesch M."/>
            <person name="Goldberg J."/>
            <person name="Griggs A."/>
            <person name="Gujja S."/>
            <person name="Heilman E."/>
            <person name="Heiman D."/>
            <person name="Howarth C."/>
            <person name="Mehta T."/>
            <person name="Neiman D."/>
            <person name="Pearson M."/>
            <person name="Roberts A."/>
            <person name="Saif S."/>
            <person name="Shea T."/>
            <person name="Shenoy N."/>
            <person name="Sisk P."/>
            <person name="Stolte C."/>
            <person name="Sykes S."/>
            <person name="White J."/>
            <person name="Yandava C."/>
            <person name="Burger G."/>
            <person name="Gray M.W."/>
            <person name="Holland P.W.H."/>
            <person name="King N."/>
            <person name="Lang F.B.F."/>
            <person name="Roger A.J."/>
            <person name="Ruiz-Trillo I."/>
            <person name="Haas B."/>
            <person name="Nusbaum C."/>
            <person name="Birren B."/>
        </authorList>
    </citation>
    <scope>NUCLEOTIDE SEQUENCE [LARGE SCALE GENOMIC DNA]</scope>
    <source>
        <strain evidence="2 3">JP610</strain>
    </source>
</reference>
<sequence length="88" mass="9103">DKEGQKADGKTTDTSTDPTNGHRKKPTAQDSAPTRSKHKRTHSSHKETGDAKQAGGGSTDALRMLSLGANMSGGHGMVGEGLLWAACS</sequence>
<evidence type="ECO:0000256" key="1">
    <source>
        <dbReference type="SAM" id="MobiDB-lite"/>
    </source>
</evidence>
<evidence type="ECO:0000313" key="3">
    <source>
        <dbReference type="Proteomes" id="UP000054560"/>
    </source>
</evidence>
<dbReference type="AlphaFoldDB" id="A0A0L0F714"/>
<dbReference type="EMBL" id="KQ246901">
    <property type="protein sequence ID" value="KNC72522.1"/>
    <property type="molecule type" value="Genomic_DNA"/>
</dbReference>
<feature type="non-terminal residue" evidence="2">
    <location>
        <position position="1"/>
    </location>
</feature>
<dbReference type="Proteomes" id="UP000054560">
    <property type="component" value="Unassembled WGS sequence"/>
</dbReference>
<protein>
    <submittedName>
        <fullName evidence="2">Uncharacterized protein</fullName>
    </submittedName>
</protein>
<gene>
    <name evidence="2" type="ORF">SARC_14920</name>
</gene>
<dbReference type="GeneID" id="25915424"/>